<keyword evidence="3" id="KW-1185">Reference proteome</keyword>
<dbReference type="PANTHER" id="PTHR35983">
    <property type="entry name" value="UPF0166 PROTEIN TM_0021"/>
    <property type="match status" value="1"/>
</dbReference>
<evidence type="ECO:0000313" key="2">
    <source>
        <dbReference type="EMBL" id="WAL59933.1"/>
    </source>
</evidence>
<dbReference type="PANTHER" id="PTHR35983:SF1">
    <property type="entry name" value="UPF0166 PROTEIN TM_0021"/>
    <property type="match status" value="1"/>
</dbReference>
<proteinExistence type="inferred from homology"/>
<dbReference type="Proteomes" id="UP001163152">
    <property type="component" value="Chromosome"/>
</dbReference>
<organism evidence="2 3">
    <name type="scientific">Thermocoleostomius sinensis A174</name>
    <dbReference type="NCBI Taxonomy" id="2016057"/>
    <lineage>
        <taxon>Bacteria</taxon>
        <taxon>Bacillati</taxon>
        <taxon>Cyanobacteriota</taxon>
        <taxon>Cyanophyceae</taxon>
        <taxon>Oculatellales</taxon>
        <taxon>Oculatellaceae</taxon>
        <taxon>Thermocoleostomius</taxon>
    </lineage>
</organism>
<reference evidence="2" key="1">
    <citation type="submission" date="2022-12" db="EMBL/GenBank/DDBJ databases">
        <title>Polyphasic identification of a Novel Hot-Spring Cyanobacterium Ocullathermofonsia sinensis gen nov. sp. nov. and Genomic Insights on its Adaptations to the Thermal Habitat.</title>
        <authorList>
            <person name="Daroch M."/>
            <person name="Tang J."/>
            <person name="Jiang Y."/>
        </authorList>
    </citation>
    <scope>NUCLEOTIDE SEQUENCE</scope>
    <source>
        <strain evidence="2">PKUAC-SCTA174</strain>
    </source>
</reference>
<dbReference type="Pfam" id="PF02641">
    <property type="entry name" value="DUF190"/>
    <property type="match status" value="2"/>
</dbReference>
<evidence type="ECO:0000313" key="3">
    <source>
        <dbReference type="Proteomes" id="UP001163152"/>
    </source>
</evidence>
<dbReference type="SUPFAM" id="SSF54913">
    <property type="entry name" value="GlnB-like"/>
    <property type="match status" value="2"/>
</dbReference>
<sequence>MKNAEQLTIYVAEGDSVQGKLLYRALIDAARQSGIAGITVMRTAVSYGQRDRHISVDWMPELAMQMMMVLTAIDQPEAIDRYLPQVQALVKYGLAIKEPITVVHHAPVLPDQLAQPTPQLTPLQNQENAMTDFERLTIYVGESDQWQGKPVHLALVEEARRHGLVGATVVRGVTGYGKTNHERIKFLGIIELSSDLPMVVTMIDRTDKIEQFLPLVQDMVGGGIVVRDAINVVHHAPIQ</sequence>
<dbReference type="RefSeq" id="WP_268609749.1">
    <property type="nucleotide sequence ID" value="NZ_CP113797.1"/>
</dbReference>
<dbReference type="InterPro" id="IPR003793">
    <property type="entry name" value="UPF0166"/>
</dbReference>
<dbReference type="AlphaFoldDB" id="A0A9E8ZEK9"/>
<dbReference type="Gene3D" id="3.30.70.120">
    <property type="match status" value="2"/>
</dbReference>
<dbReference type="InterPro" id="IPR011322">
    <property type="entry name" value="N-reg_PII-like_a/b"/>
</dbReference>
<evidence type="ECO:0000256" key="1">
    <source>
        <dbReference type="ARBA" id="ARBA00010554"/>
    </source>
</evidence>
<dbReference type="KEGG" id="tsin:OXH18_22620"/>
<comment type="similarity">
    <text evidence="1">Belongs to the UPF0166 family.</text>
</comment>
<gene>
    <name evidence="2" type="ORF">OXH18_22620</name>
</gene>
<dbReference type="EMBL" id="CP113797">
    <property type="protein sequence ID" value="WAL59933.1"/>
    <property type="molecule type" value="Genomic_DNA"/>
</dbReference>
<dbReference type="InterPro" id="IPR015867">
    <property type="entry name" value="N-reg_PII/ATP_PRibTrfase_C"/>
</dbReference>
<name>A0A9E8ZEK9_9CYAN</name>
<protein>
    <submittedName>
        <fullName evidence="2">DUF190 domain-containing protein</fullName>
    </submittedName>
</protein>
<accession>A0A9E8ZEK9</accession>